<gene>
    <name evidence="1" type="ORF">IDH44_06390</name>
</gene>
<keyword evidence="2" id="KW-1185">Reference proteome</keyword>
<evidence type="ECO:0000313" key="1">
    <source>
        <dbReference type="EMBL" id="MBD2844814.1"/>
    </source>
</evidence>
<reference evidence="1" key="1">
    <citation type="submission" date="2020-09" db="EMBL/GenBank/DDBJ databases">
        <title>A novel bacterium of genus Paenibacillus, isolated from South China Sea.</title>
        <authorList>
            <person name="Huang H."/>
            <person name="Mo K."/>
            <person name="Hu Y."/>
        </authorList>
    </citation>
    <scope>NUCLEOTIDE SEQUENCE</scope>
    <source>
        <strain evidence="1">IB182496</strain>
    </source>
</reference>
<dbReference type="InterPro" id="IPR043519">
    <property type="entry name" value="NT_sf"/>
</dbReference>
<dbReference type="EMBL" id="JACXIZ010000012">
    <property type="protein sequence ID" value="MBD2844814.1"/>
    <property type="molecule type" value="Genomic_DNA"/>
</dbReference>
<evidence type="ECO:0008006" key="3">
    <source>
        <dbReference type="Google" id="ProtNLM"/>
    </source>
</evidence>
<dbReference type="AlphaFoldDB" id="A0A927GQR9"/>
<evidence type="ECO:0000313" key="2">
    <source>
        <dbReference type="Proteomes" id="UP000621560"/>
    </source>
</evidence>
<comment type="caution">
    <text evidence="1">The sequence shown here is derived from an EMBL/GenBank/DDBJ whole genome shotgun (WGS) entry which is preliminary data.</text>
</comment>
<sequence>MHWKTRIHTTATEIARTYAADPRVLGVAIGGSIGRNRTWRHSDLELIVLVEAQLADFSYFNYVSGIGVEVIQLTVEQTTQYARTAPGSEEAAREAAAFPIQAYKCKIVSDRSGQLAAFKARFDEALMHPVHTALRCEAAVQRSDARLEAARAALAVGAPHTTIAHLRLGMNELLLAYYWRHGILPRSQNRAYQQLRRNTEQRLGDTRLLEAYTAVYGLDVPMRTLRARFFRAREDILLTSAKHWGERAADFMEKAVDSRLEWGHAPSMLCVYTLCLHAMQCKIQDRDVYDRPETAEAAPALHAFFGFAEPGATARAAALTQQYIRARDGLDEAVAAAAPGRS</sequence>
<dbReference type="Proteomes" id="UP000621560">
    <property type="component" value="Unassembled WGS sequence"/>
</dbReference>
<dbReference type="RefSeq" id="WP_190915830.1">
    <property type="nucleotide sequence ID" value="NZ_JACXIZ010000012.1"/>
</dbReference>
<proteinExistence type="predicted"/>
<organism evidence="1 2">
    <name type="scientific">Paenibacillus sabuli</name>
    <dbReference type="NCBI Taxonomy" id="2772509"/>
    <lineage>
        <taxon>Bacteria</taxon>
        <taxon>Bacillati</taxon>
        <taxon>Bacillota</taxon>
        <taxon>Bacilli</taxon>
        <taxon>Bacillales</taxon>
        <taxon>Paenibacillaceae</taxon>
        <taxon>Paenibacillus</taxon>
    </lineage>
</organism>
<accession>A0A927GQR9</accession>
<name>A0A927GQR9_9BACL</name>
<dbReference type="Gene3D" id="3.30.460.10">
    <property type="entry name" value="Beta Polymerase, domain 2"/>
    <property type="match status" value="1"/>
</dbReference>
<protein>
    <recommendedName>
        <fullName evidence="3">Nucleotidyltransferase domain-containing protein</fullName>
    </recommendedName>
</protein>